<organism evidence="15 16">
    <name type="scientific">Arcanobacterium phocae</name>
    <dbReference type="NCBI Taxonomy" id="131112"/>
    <lineage>
        <taxon>Bacteria</taxon>
        <taxon>Bacillati</taxon>
        <taxon>Actinomycetota</taxon>
        <taxon>Actinomycetes</taxon>
        <taxon>Actinomycetales</taxon>
        <taxon>Actinomycetaceae</taxon>
        <taxon>Arcanobacterium</taxon>
    </lineage>
</organism>
<dbReference type="Pfam" id="PF01351">
    <property type="entry name" value="RNase_HII"/>
    <property type="match status" value="1"/>
</dbReference>
<evidence type="ECO:0000256" key="8">
    <source>
        <dbReference type="ARBA" id="ARBA00022723"/>
    </source>
</evidence>
<keyword evidence="11" id="KW-0464">Manganese</keyword>
<dbReference type="STRING" id="131112.SAMN04489737_1670"/>
<keyword evidence="16" id="KW-1185">Reference proteome</keyword>
<dbReference type="Gene3D" id="3.30.420.10">
    <property type="entry name" value="Ribonuclease H-like superfamily/Ribonuclease H"/>
    <property type="match status" value="1"/>
</dbReference>
<dbReference type="GO" id="GO:0032299">
    <property type="term" value="C:ribonuclease H2 complex"/>
    <property type="evidence" value="ECO:0007669"/>
    <property type="project" value="TreeGrafter"/>
</dbReference>
<feature type="domain" description="RNase H type-2" evidence="14">
    <location>
        <begin position="20"/>
        <end position="227"/>
    </location>
</feature>
<dbReference type="CDD" id="cd07182">
    <property type="entry name" value="RNase_HII_bacteria_HII_like"/>
    <property type="match status" value="1"/>
</dbReference>
<keyword evidence="7 12" id="KW-0540">Nuclease</keyword>
<dbReference type="RefSeq" id="WP_091282138.1">
    <property type="nucleotide sequence ID" value="NZ_JABAPH010000027.1"/>
</dbReference>
<dbReference type="InterPro" id="IPR036397">
    <property type="entry name" value="RNaseH_sf"/>
</dbReference>
<dbReference type="GO" id="GO:0006298">
    <property type="term" value="P:mismatch repair"/>
    <property type="evidence" value="ECO:0007669"/>
    <property type="project" value="TreeGrafter"/>
</dbReference>
<dbReference type="PROSITE" id="PS51975">
    <property type="entry name" value="RNASE_H_2"/>
    <property type="match status" value="1"/>
</dbReference>
<feature type="binding site" evidence="12">
    <location>
        <position position="26"/>
    </location>
    <ligand>
        <name>a divalent metal cation</name>
        <dbReference type="ChEBI" id="CHEBI:60240"/>
    </ligand>
</feature>
<comment type="catalytic activity">
    <reaction evidence="1 12 13">
        <text>Endonucleolytic cleavage to 5'-phosphomonoester.</text>
        <dbReference type="EC" id="3.1.26.4"/>
    </reaction>
</comment>
<dbReference type="GO" id="GO:0043137">
    <property type="term" value="P:DNA replication, removal of RNA primer"/>
    <property type="evidence" value="ECO:0007669"/>
    <property type="project" value="TreeGrafter"/>
</dbReference>
<evidence type="ECO:0000256" key="3">
    <source>
        <dbReference type="ARBA" id="ARBA00004065"/>
    </source>
</evidence>
<protein>
    <recommendedName>
        <fullName evidence="13">Ribonuclease</fullName>
        <ecNumber evidence="13">3.1.26.4</ecNumber>
    </recommendedName>
</protein>
<evidence type="ECO:0000313" key="15">
    <source>
        <dbReference type="EMBL" id="SDU82152.1"/>
    </source>
</evidence>
<evidence type="ECO:0000256" key="2">
    <source>
        <dbReference type="ARBA" id="ARBA00001946"/>
    </source>
</evidence>
<keyword evidence="8 12" id="KW-0479">Metal-binding</keyword>
<dbReference type="AlphaFoldDB" id="A0A1H2LMU0"/>
<dbReference type="GO" id="GO:0005737">
    <property type="term" value="C:cytoplasm"/>
    <property type="evidence" value="ECO:0007669"/>
    <property type="project" value="UniProtKB-SubCell"/>
</dbReference>
<dbReference type="GO" id="GO:0004523">
    <property type="term" value="F:RNA-DNA hybrid ribonuclease activity"/>
    <property type="evidence" value="ECO:0007669"/>
    <property type="project" value="UniProtKB-UniRule"/>
</dbReference>
<dbReference type="EC" id="3.1.26.4" evidence="13"/>
<dbReference type="GeneID" id="65345393"/>
<dbReference type="GO" id="GO:0003723">
    <property type="term" value="F:RNA binding"/>
    <property type="evidence" value="ECO:0007669"/>
    <property type="project" value="UniProtKB-UniRule"/>
</dbReference>
<comment type="similarity">
    <text evidence="5 13">Belongs to the RNase HII family.</text>
</comment>
<evidence type="ECO:0000256" key="9">
    <source>
        <dbReference type="ARBA" id="ARBA00022759"/>
    </source>
</evidence>
<dbReference type="InterPro" id="IPR022898">
    <property type="entry name" value="RNase_HII"/>
</dbReference>
<evidence type="ECO:0000256" key="11">
    <source>
        <dbReference type="ARBA" id="ARBA00023211"/>
    </source>
</evidence>
<evidence type="ECO:0000256" key="13">
    <source>
        <dbReference type="RuleBase" id="RU003515"/>
    </source>
</evidence>
<keyword evidence="10 12" id="KW-0378">Hydrolase</keyword>
<name>A0A1H2LMU0_9ACTO</name>
<evidence type="ECO:0000256" key="6">
    <source>
        <dbReference type="ARBA" id="ARBA00022490"/>
    </source>
</evidence>
<comment type="cofactor">
    <cofactor evidence="2">
        <name>Mg(2+)</name>
        <dbReference type="ChEBI" id="CHEBI:18420"/>
    </cofactor>
</comment>
<feature type="binding site" evidence="12">
    <location>
        <position position="122"/>
    </location>
    <ligand>
        <name>a divalent metal cation</name>
        <dbReference type="ChEBI" id="CHEBI:60240"/>
    </ligand>
</feature>
<dbReference type="OrthoDB" id="9803420at2"/>
<keyword evidence="9 12" id="KW-0255">Endonuclease</keyword>
<dbReference type="InterPro" id="IPR012337">
    <property type="entry name" value="RNaseH-like_sf"/>
</dbReference>
<evidence type="ECO:0000256" key="12">
    <source>
        <dbReference type="PROSITE-ProRule" id="PRU01319"/>
    </source>
</evidence>
<dbReference type="GO" id="GO:0046872">
    <property type="term" value="F:metal ion binding"/>
    <property type="evidence" value="ECO:0007669"/>
    <property type="project" value="UniProtKB-KW"/>
</dbReference>
<feature type="binding site" evidence="12">
    <location>
        <position position="27"/>
    </location>
    <ligand>
        <name>a divalent metal cation</name>
        <dbReference type="ChEBI" id="CHEBI:60240"/>
    </ligand>
</feature>
<dbReference type="InterPro" id="IPR001352">
    <property type="entry name" value="RNase_HII/HIII"/>
</dbReference>
<dbReference type="NCBIfam" id="NF000595">
    <property type="entry name" value="PRK00015.1-3"/>
    <property type="match status" value="1"/>
</dbReference>
<evidence type="ECO:0000256" key="4">
    <source>
        <dbReference type="ARBA" id="ARBA00004496"/>
    </source>
</evidence>
<keyword evidence="6" id="KW-0963">Cytoplasm</keyword>
<evidence type="ECO:0000256" key="10">
    <source>
        <dbReference type="ARBA" id="ARBA00022801"/>
    </source>
</evidence>
<reference evidence="16" key="1">
    <citation type="submission" date="2016-10" db="EMBL/GenBank/DDBJ databases">
        <authorList>
            <person name="Varghese N."/>
            <person name="Submissions S."/>
        </authorList>
    </citation>
    <scope>NUCLEOTIDE SEQUENCE [LARGE SCALE GENOMIC DNA]</scope>
    <source>
        <strain evidence="16">DSM 10002</strain>
    </source>
</reference>
<evidence type="ECO:0000256" key="1">
    <source>
        <dbReference type="ARBA" id="ARBA00000077"/>
    </source>
</evidence>
<proteinExistence type="inferred from homology"/>
<dbReference type="PANTHER" id="PTHR10954:SF18">
    <property type="entry name" value="RIBONUCLEASE HII"/>
    <property type="match status" value="1"/>
</dbReference>
<evidence type="ECO:0000259" key="14">
    <source>
        <dbReference type="PROSITE" id="PS51975"/>
    </source>
</evidence>
<comment type="cofactor">
    <cofactor evidence="12">
        <name>Mn(2+)</name>
        <dbReference type="ChEBI" id="CHEBI:29035"/>
    </cofactor>
    <cofactor evidence="12">
        <name>Mg(2+)</name>
        <dbReference type="ChEBI" id="CHEBI:18420"/>
    </cofactor>
    <text evidence="12">Manganese or magnesium. Binds 1 divalent metal ion per monomer in the absence of substrate. May bind a second metal ion after substrate binding.</text>
</comment>
<sequence>MLRPDRVVEKELLKTLKPGAFLAGVDEVGRGAIAGPASVGIALVNLQTKDAFPENLRDSKLLSPRARENLIEPVSSWVSVHAVGHASANDVNDFGIIGALRIAASHALAQLTQYDIGGILLDGSHDWWTSDGLFDAGCTLPALPVHMEVKGDARCAVVAAASVLAKVERDAIMVQAAQNFPEYGFERNKGYASAQHIAGLAEHGPCDFHRTAWKLPGVSSTIGQANNE</sequence>
<dbReference type="Proteomes" id="UP000214355">
    <property type="component" value="Chromosome I"/>
</dbReference>
<evidence type="ECO:0000313" key="16">
    <source>
        <dbReference type="Proteomes" id="UP000214355"/>
    </source>
</evidence>
<comment type="function">
    <text evidence="3 13">Endonuclease that specifically degrades the RNA of RNA-DNA hybrids.</text>
</comment>
<comment type="subcellular location">
    <subcellularLocation>
        <location evidence="4">Cytoplasm</location>
    </subcellularLocation>
</comment>
<gene>
    <name evidence="15" type="ORF">SAMN04489737_1670</name>
</gene>
<dbReference type="PANTHER" id="PTHR10954">
    <property type="entry name" value="RIBONUCLEASE H2 SUBUNIT A"/>
    <property type="match status" value="1"/>
</dbReference>
<dbReference type="InterPro" id="IPR024567">
    <property type="entry name" value="RNase_HII/HIII_dom"/>
</dbReference>
<dbReference type="SUPFAM" id="SSF53098">
    <property type="entry name" value="Ribonuclease H-like"/>
    <property type="match status" value="1"/>
</dbReference>
<evidence type="ECO:0000256" key="7">
    <source>
        <dbReference type="ARBA" id="ARBA00022722"/>
    </source>
</evidence>
<evidence type="ECO:0000256" key="5">
    <source>
        <dbReference type="ARBA" id="ARBA00007383"/>
    </source>
</evidence>
<dbReference type="EMBL" id="LT629804">
    <property type="protein sequence ID" value="SDU82152.1"/>
    <property type="molecule type" value="Genomic_DNA"/>
</dbReference>
<accession>A0A1H2LMU0</accession>